<proteinExistence type="predicted"/>
<dbReference type="Pfam" id="PF11951">
    <property type="entry name" value="Fungal_trans_2"/>
    <property type="match status" value="1"/>
</dbReference>
<dbReference type="GO" id="GO:0000976">
    <property type="term" value="F:transcription cis-regulatory region binding"/>
    <property type="evidence" value="ECO:0007669"/>
    <property type="project" value="TreeGrafter"/>
</dbReference>
<feature type="compositionally biased region" description="Basic and acidic residues" evidence="3">
    <location>
        <begin position="119"/>
        <end position="129"/>
    </location>
</feature>
<feature type="compositionally biased region" description="Low complexity" evidence="3">
    <location>
        <begin position="163"/>
        <end position="173"/>
    </location>
</feature>
<dbReference type="RefSeq" id="XP_044722278.1">
    <property type="nucleotide sequence ID" value="XM_044861252.1"/>
</dbReference>
<evidence type="ECO:0000256" key="2">
    <source>
        <dbReference type="ARBA" id="ARBA00023242"/>
    </source>
</evidence>
<dbReference type="Proteomes" id="UP000824596">
    <property type="component" value="Unassembled WGS sequence"/>
</dbReference>
<dbReference type="InterPro" id="IPR036864">
    <property type="entry name" value="Zn2-C6_fun-type_DNA-bd_sf"/>
</dbReference>
<dbReference type="EMBL" id="JAIZPD010000003">
    <property type="protein sequence ID" value="KAH0964765.1"/>
    <property type="molecule type" value="Genomic_DNA"/>
</dbReference>
<dbReference type="InterPro" id="IPR021858">
    <property type="entry name" value="Fun_TF"/>
</dbReference>
<dbReference type="PANTHER" id="PTHR37534">
    <property type="entry name" value="TRANSCRIPTIONAL ACTIVATOR PROTEIN UGA3"/>
    <property type="match status" value="1"/>
</dbReference>
<dbReference type="GeneID" id="68351910"/>
<name>A0A9P8N0Q6_9HYPO</name>
<dbReference type="PROSITE" id="PS50048">
    <property type="entry name" value="ZN2_CY6_FUNGAL_2"/>
    <property type="match status" value="1"/>
</dbReference>
<dbReference type="Gene3D" id="4.10.240.10">
    <property type="entry name" value="Zn(2)-C6 fungal-type DNA-binding domain"/>
    <property type="match status" value="1"/>
</dbReference>
<dbReference type="Pfam" id="PF00172">
    <property type="entry name" value="Zn_clus"/>
    <property type="match status" value="1"/>
</dbReference>
<dbReference type="GO" id="GO:0008270">
    <property type="term" value="F:zinc ion binding"/>
    <property type="evidence" value="ECO:0007669"/>
    <property type="project" value="InterPro"/>
</dbReference>
<accession>A0A9P8N0Q6</accession>
<keyword evidence="2" id="KW-0539">Nucleus</keyword>
<dbReference type="OrthoDB" id="1919336at2759"/>
<organism evidence="5 6">
    <name type="scientific">Hirsutella rhossiliensis</name>
    <dbReference type="NCBI Taxonomy" id="111463"/>
    <lineage>
        <taxon>Eukaryota</taxon>
        <taxon>Fungi</taxon>
        <taxon>Dikarya</taxon>
        <taxon>Ascomycota</taxon>
        <taxon>Pezizomycotina</taxon>
        <taxon>Sordariomycetes</taxon>
        <taxon>Hypocreomycetidae</taxon>
        <taxon>Hypocreales</taxon>
        <taxon>Ophiocordycipitaceae</taxon>
        <taxon>Hirsutella</taxon>
    </lineage>
</organism>
<dbReference type="GO" id="GO:0045944">
    <property type="term" value="P:positive regulation of transcription by RNA polymerase II"/>
    <property type="evidence" value="ECO:0007669"/>
    <property type="project" value="TreeGrafter"/>
</dbReference>
<evidence type="ECO:0000259" key="4">
    <source>
        <dbReference type="PROSITE" id="PS50048"/>
    </source>
</evidence>
<dbReference type="CDD" id="cd00067">
    <property type="entry name" value="GAL4"/>
    <property type="match status" value="1"/>
</dbReference>
<comment type="caution">
    <text evidence="5">The sequence shown here is derived from an EMBL/GenBank/DDBJ whole genome shotgun (WGS) entry which is preliminary data.</text>
</comment>
<gene>
    <name evidence="5" type="ORF">HRG_02781</name>
</gene>
<evidence type="ECO:0000313" key="6">
    <source>
        <dbReference type="Proteomes" id="UP000824596"/>
    </source>
</evidence>
<feature type="domain" description="Zn(2)-C6 fungal-type" evidence="4">
    <location>
        <begin position="13"/>
        <end position="43"/>
    </location>
</feature>
<comment type="subcellular location">
    <subcellularLocation>
        <location evidence="1">Nucleus</location>
    </subcellularLocation>
</comment>
<dbReference type="GO" id="GO:0005634">
    <property type="term" value="C:nucleus"/>
    <property type="evidence" value="ECO:0007669"/>
    <property type="project" value="UniProtKB-SubCell"/>
</dbReference>
<sequence>MIRVMPIIRSRSGCFTCRRRKKKCNEEKPLCSGCRRNKLDCRWPAESSSSSIARQSRDRTCSPSPSLAHASPTDPGRRPPLDKVPSVVVTLSGPSDQRHRHSLPSPPKPQAMEPATEPTARDESLKPRPDPLPAALYRSLVTDIGSESSVGAAVDVSDDSQGSPSVSPLPMPSASALAATSTCSNDPCQLEYDNKAPDQLSDGQVRALCQQVGNSLRPLVAAPMALLPSHGPNSYELLSYYLSRTANSMGNGSTDVNPFIVKLVPLAFSNPLVLQLLLAQSAAHRQASSLQAGNEIAQQYYTDSLRLFRNVVGEYVSGKDENPLTLTVGSLILCLTEVARGDVYGTIFDHLAASRSLLTTLLDRPESQAFVGDLADFLVEYYMHTAASSIISTDPHGNWQPLLSPSIERMARVLVARKYMGQLCGCWLELLLLIPQVFQLGKTMLPCIDSKPPPPSADDIITFGFLQSQILAFFPPPSASPYSQLAGLVFKQAALLYLWSILGPPPQSSPCGAHADLVQGAVAEAVSILGQFPASARVNTSLCWPLAVIGCCTADPGVRDVLRARLETMIDSIGLGNMRETLVLLERIWRQPAEATSPWLLHMAMQEHRIWISFA</sequence>
<evidence type="ECO:0000256" key="3">
    <source>
        <dbReference type="SAM" id="MobiDB-lite"/>
    </source>
</evidence>
<evidence type="ECO:0000313" key="5">
    <source>
        <dbReference type="EMBL" id="KAH0964765.1"/>
    </source>
</evidence>
<reference evidence="5" key="1">
    <citation type="submission" date="2021-09" db="EMBL/GenBank/DDBJ databases">
        <title>A high-quality genome of the endoparasitic fungus Hirsutella rhossiliensis with a comparison of Hirsutella genomes reveals transposable elements contributing to genome size variation.</title>
        <authorList>
            <person name="Lin R."/>
            <person name="Jiao Y."/>
            <person name="Sun X."/>
            <person name="Ling J."/>
            <person name="Xie B."/>
            <person name="Cheng X."/>
        </authorList>
    </citation>
    <scope>NUCLEOTIDE SEQUENCE</scope>
    <source>
        <strain evidence="5">HR02</strain>
    </source>
</reference>
<dbReference type="GO" id="GO:0000981">
    <property type="term" value="F:DNA-binding transcription factor activity, RNA polymerase II-specific"/>
    <property type="evidence" value="ECO:0007669"/>
    <property type="project" value="InterPro"/>
</dbReference>
<dbReference type="SUPFAM" id="SSF57701">
    <property type="entry name" value="Zn2/Cys6 DNA-binding domain"/>
    <property type="match status" value="1"/>
</dbReference>
<dbReference type="PROSITE" id="PS00463">
    <property type="entry name" value="ZN2_CY6_FUNGAL_1"/>
    <property type="match status" value="1"/>
</dbReference>
<feature type="region of interest" description="Disordered" evidence="3">
    <location>
        <begin position="151"/>
        <end position="173"/>
    </location>
</feature>
<feature type="region of interest" description="Disordered" evidence="3">
    <location>
        <begin position="46"/>
        <end position="133"/>
    </location>
</feature>
<dbReference type="AlphaFoldDB" id="A0A9P8N0Q6"/>
<evidence type="ECO:0000256" key="1">
    <source>
        <dbReference type="ARBA" id="ARBA00004123"/>
    </source>
</evidence>
<dbReference type="InterPro" id="IPR001138">
    <property type="entry name" value="Zn2Cys6_DnaBD"/>
</dbReference>
<keyword evidence="6" id="KW-1185">Reference proteome</keyword>
<dbReference type="SMART" id="SM00066">
    <property type="entry name" value="GAL4"/>
    <property type="match status" value="1"/>
</dbReference>
<dbReference type="PANTHER" id="PTHR37534:SF43">
    <property type="entry name" value="FINGER DOMAIN PROTEIN, PUTATIVE (AFU_ORTHOLOGUE AFUA_1G01850)-RELATED"/>
    <property type="match status" value="1"/>
</dbReference>
<protein>
    <submittedName>
        <fullName evidence="5">Fungal specific transcription factor domain-containing protein</fullName>
    </submittedName>
</protein>